<reference evidence="2" key="2">
    <citation type="submission" date="2019-12" db="EMBL/GenBank/DDBJ databases">
        <authorList>
            <consortium name="NCBI Pathogen Detection Project"/>
        </authorList>
    </citation>
    <scope>NUCLEOTIDE SEQUENCE</scope>
    <source>
        <strain evidence="2">1930</strain>
    </source>
</reference>
<dbReference type="EMBL" id="DACQKT010000082">
    <property type="protein sequence ID" value="HAS6680561.1"/>
    <property type="molecule type" value="Genomic_DNA"/>
</dbReference>
<reference evidence="2" key="1">
    <citation type="journal article" date="2018" name="Genome Biol.">
        <title>SKESA: strategic k-mer extension for scrupulous assemblies.</title>
        <authorList>
            <person name="Souvorov A."/>
            <person name="Agarwala R."/>
            <person name="Lipman D.J."/>
        </authorList>
    </citation>
    <scope>NUCLEOTIDE SEQUENCE</scope>
    <source>
        <strain evidence="2">1930</strain>
    </source>
</reference>
<name>A0A8H9K0N1_VIBPH</name>
<dbReference type="InterPro" id="IPR039440">
    <property type="entry name" value="DUF3850"/>
</dbReference>
<evidence type="ECO:0000259" key="1">
    <source>
        <dbReference type="Pfam" id="PF12961"/>
    </source>
</evidence>
<proteinExistence type="predicted"/>
<dbReference type="InterPro" id="IPR015947">
    <property type="entry name" value="PUA-like_sf"/>
</dbReference>
<dbReference type="EMBL" id="DACQKT010000009">
    <property type="protein sequence ID" value="HAS6678603.1"/>
    <property type="molecule type" value="Genomic_DNA"/>
</dbReference>
<comment type="caution">
    <text evidence="2">The sequence shown here is derived from an EMBL/GenBank/DDBJ whole genome shotgun (WGS) entry which is preliminary data.</text>
</comment>
<evidence type="ECO:0000313" key="2">
    <source>
        <dbReference type="EMBL" id="HAS6678603.1"/>
    </source>
</evidence>
<sequence>MSNPTVHELKIHPDYFVLQVAGKKRFEVRHNDRDYQIGDVLILNEFDGEKYTGRCITVKVTSMLDADHFDGIIDPEFVILGTSEELEVVL</sequence>
<dbReference type="SUPFAM" id="SSF88697">
    <property type="entry name" value="PUA domain-like"/>
    <property type="match status" value="1"/>
</dbReference>
<feature type="domain" description="DUF3850" evidence="1">
    <location>
        <begin position="6"/>
        <end position="81"/>
    </location>
</feature>
<organism evidence="2">
    <name type="scientific">Vibrio parahaemolyticus</name>
    <dbReference type="NCBI Taxonomy" id="670"/>
    <lineage>
        <taxon>Bacteria</taxon>
        <taxon>Pseudomonadati</taxon>
        <taxon>Pseudomonadota</taxon>
        <taxon>Gammaproteobacteria</taxon>
        <taxon>Vibrionales</taxon>
        <taxon>Vibrionaceae</taxon>
        <taxon>Vibrio</taxon>
    </lineage>
</organism>
<evidence type="ECO:0000313" key="3">
    <source>
        <dbReference type="EMBL" id="HAS6680561.1"/>
    </source>
</evidence>
<gene>
    <name evidence="2" type="ORF">I7278_17510</name>
    <name evidence="3" type="ORF">I7278_27780</name>
</gene>
<dbReference type="Pfam" id="PF12961">
    <property type="entry name" value="DUF3850"/>
    <property type="match status" value="1"/>
</dbReference>
<dbReference type="Proteomes" id="UP000856022">
    <property type="component" value="Unassembled WGS sequence"/>
</dbReference>
<accession>A0A8H9K0N1</accession>
<protein>
    <submittedName>
        <fullName evidence="2">DUF3850 domain-containing protein</fullName>
    </submittedName>
</protein>
<dbReference type="Gene3D" id="2.30.130.30">
    <property type="entry name" value="Hypothetical protein"/>
    <property type="match status" value="1"/>
</dbReference>
<dbReference type="AlphaFoldDB" id="A0A8H9K0N1"/>